<keyword evidence="3" id="KW-1185">Reference proteome</keyword>
<feature type="signal peptide" evidence="1">
    <location>
        <begin position="1"/>
        <end position="29"/>
    </location>
</feature>
<feature type="chain" id="PRO_5042061995" description="Thionin-like protein" evidence="1">
    <location>
        <begin position="30"/>
        <end position="77"/>
    </location>
</feature>
<name>A0AAD3RVC4_NEPGR</name>
<gene>
    <name evidence="2" type="ORF">Nepgr_000206</name>
</gene>
<comment type="caution">
    <text evidence="2">The sequence shown here is derived from an EMBL/GenBank/DDBJ whole genome shotgun (WGS) entry which is preliminary data.</text>
</comment>
<sequence>MMKKTTTTTIFALVILLCVLSLHIDTAEAIEYDCYDACTTACVSLDPRVVARCDRKCSIKCGPPASATGLKSEDHID</sequence>
<dbReference type="Proteomes" id="UP001279734">
    <property type="component" value="Unassembled WGS sequence"/>
</dbReference>
<keyword evidence="1" id="KW-0732">Signal</keyword>
<evidence type="ECO:0000313" key="2">
    <source>
        <dbReference type="EMBL" id="GMG98366.1"/>
    </source>
</evidence>
<proteinExistence type="predicted"/>
<accession>A0AAD3RVC4</accession>
<evidence type="ECO:0008006" key="4">
    <source>
        <dbReference type="Google" id="ProtNLM"/>
    </source>
</evidence>
<dbReference type="EMBL" id="BSYO01000001">
    <property type="protein sequence ID" value="GMG98366.1"/>
    <property type="molecule type" value="Genomic_DNA"/>
</dbReference>
<dbReference type="PANTHER" id="PTHR37183:SF1">
    <property type="entry name" value="PLANT THIONIN FAMILY PROTEIN"/>
    <property type="match status" value="1"/>
</dbReference>
<reference evidence="2" key="1">
    <citation type="submission" date="2023-05" db="EMBL/GenBank/DDBJ databases">
        <title>Nepenthes gracilis genome sequencing.</title>
        <authorList>
            <person name="Fukushima K."/>
        </authorList>
    </citation>
    <scope>NUCLEOTIDE SEQUENCE</scope>
    <source>
        <strain evidence="2">SING2019-196</strain>
    </source>
</reference>
<protein>
    <recommendedName>
        <fullName evidence="4">Thionin-like protein</fullName>
    </recommendedName>
</protein>
<evidence type="ECO:0000256" key="1">
    <source>
        <dbReference type="SAM" id="SignalP"/>
    </source>
</evidence>
<dbReference type="AlphaFoldDB" id="A0AAD3RVC4"/>
<organism evidence="2 3">
    <name type="scientific">Nepenthes gracilis</name>
    <name type="common">Slender pitcher plant</name>
    <dbReference type="NCBI Taxonomy" id="150966"/>
    <lineage>
        <taxon>Eukaryota</taxon>
        <taxon>Viridiplantae</taxon>
        <taxon>Streptophyta</taxon>
        <taxon>Embryophyta</taxon>
        <taxon>Tracheophyta</taxon>
        <taxon>Spermatophyta</taxon>
        <taxon>Magnoliopsida</taxon>
        <taxon>eudicotyledons</taxon>
        <taxon>Gunneridae</taxon>
        <taxon>Pentapetalae</taxon>
        <taxon>Caryophyllales</taxon>
        <taxon>Nepenthaceae</taxon>
        <taxon>Nepenthes</taxon>
    </lineage>
</organism>
<dbReference type="PANTHER" id="PTHR37183">
    <property type="entry name" value="PLANT THIONIN FAMILY PROTEIN"/>
    <property type="match status" value="1"/>
</dbReference>
<evidence type="ECO:0000313" key="3">
    <source>
        <dbReference type="Proteomes" id="UP001279734"/>
    </source>
</evidence>